<dbReference type="NCBIfam" id="NF005559">
    <property type="entry name" value="PRK07231.1"/>
    <property type="match status" value="1"/>
</dbReference>
<dbReference type="EMBL" id="FN554889">
    <property type="protein sequence ID" value="CBG75869.1"/>
    <property type="molecule type" value="Genomic_DNA"/>
</dbReference>
<evidence type="ECO:0000313" key="4">
    <source>
        <dbReference type="Proteomes" id="UP000001444"/>
    </source>
</evidence>
<dbReference type="PANTHER" id="PTHR24321:SF8">
    <property type="entry name" value="ESTRADIOL 17-BETA-DEHYDROGENASE 8-RELATED"/>
    <property type="match status" value="1"/>
</dbReference>
<protein>
    <submittedName>
        <fullName evidence="3">Putative probable short chain dehydrogenase</fullName>
    </submittedName>
</protein>
<dbReference type="SUPFAM" id="SSF51735">
    <property type="entry name" value="NAD(P)-binding Rossmann-fold domains"/>
    <property type="match status" value="1"/>
</dbReference>
<comment type="similarity">
    <text evidence="1">Belongs to the short-chain dehydrogenases/reductases (SDR) family.</text>
</comment>
<dbReference type="GO" id="GO:0016491">
    <property type="term" value="F:oxidoreductase activity"/>
    <property type="evidence" value="ECO:0007669"/>
    <property type="project" value="UniProtKB-KW"/>
</dbReference>
<dbReference type="CDD" id="cd05233">
    <property type="entry name" value="SDR_c"/>
    <property type="match status" value="1"/>
</dbReference>
<organism evidence="3 4">
    <name type="scientific">Streptomyces scabiei (strain 87.22)</name>
    <dbReference type="NCBI Taxonomy" id="680198"/>
    <lineage>
        <taxon>Bacteria</taxon>
        <taxon>Bacillati</taxon>
        <taxon>Actinomycetota</taxon>
        <taxon>Actinomycetes</taxon>
        <taxon>Kitasatosporales</taxon>
        <taxon>Streptomycetaceae</taxon>
        <taxon>Streptomyces</taxon>
    </lineage>
</organism>
<accession>C9Z7W6</accession>
<dbReference type="Proteomes" id="UP000001444">
    <property type="component" value="Chromosome"/>
</dbReference>
<dbReference type="Pfam" id="PF13561">
    <property type="entry name" value="adh_short_C2"/>
    <property type="match status" value="1"/>
</dbReference>
<keyword evidence="2" id="KW-0560">Oxidoreductase</keyword>
<dbReference type="Gene3D" id="3.40.50.720">
    <property type="entry name" value="NAD(P)-binding Rossmann-like Domain"/>
    <property type="match status" value="1"/>
</dbReference>
<reference evidence="3 4" key="1">
    <citation type="journal article" date="2010" name="Mol. Plant Microbe Interact.">
        <title>Streptomyces scabies 87-22 contains a coronafacic acid-like biosynthetic cluster that contributes to plant-microbe interactions.</title>
        <authorList>
            <person name="Bignell D.R."/>
            <person name="Seipke R.F."/>
            <person name="Huguet-Tapia J.C."/>
            <person name="Chambers A.H."/>
            <person name="Parry R.J."/>
            <person name="Loria R."/>
        </authorList>
    </citation>
    <scope>NUCLEOTIDE SEQUENCE [LARGE SCALE GENOMIC DNA]</scope>
    <source>
        <strain evidence="3 4">87.22</strain>
    </source>
</reference>
<keyword evidence="4" id="KW-1185">Reference proteome</keyword>
<dbReference type="KEGG" id="scb:SCAB_89341"/>
<dbReference type="PRINTS" id="PR00080">
    <property type="entry name" value="SDRFAMILY"/>
</dbReference>
<dbReference type="InterPro" id="IPR036291">
    <property type="entry name" value="NAD(P)-bd_dom_sf"/>
</dbReference>
<dbReference type="PRINTS" id="PR00081">
    <property type="entry name" value="GDHRDH"/>
</dbReference>
<dbReference type="AlphaFoldDB" id="C9Z7W6"/>
<dbReference type="STRING" id="680198.SCAB_89341"/>
<dbReference type="InterPro" id="IPR020904">
    <property type="entry name" value="Sc_DH/Rdtase_CS"/>
</dbReference>
<sequence>MIPMGLLLEKVVLVTGASAGIGLATAKHLHDEGAKVVATTHSEAGLKVLTDLVDSDRWEVRILDVTDERQVEEAVQFTVRRFGRLDGIVNNAGVLLPNDTASATVEEYDRTFDVNVKGVFLGSKYAIPALVAAGGGAIVNIGSINSLAAEKQLALYTASKGAVLMLTKAIALDHGGEGIRANAVCPGFVDTKLNVPHYNRLGGREALDAALPEWQPIGRAIEPVEIAQSVAFLLSDHARAITGTAFVVDGGVLSKA</sequence>
<evidence type="ECO:0000256" key="1">
    <source>
        <dbReference type="ARBA" id="ARBA00006484"/>
    </source>
</evidence>
<dbReference type="InterPro" id="IPR002347">
    <property type="entry name" value="SDR_fam"/>
</dbReference>
<evidence type="ECO:0000313" key="3">
    <source>
        <dbReference type="EMBL" id="CBG75869.1"/>
    </source>
</evidence>
<dbReference type="HOGENOM" id="CLU_010194_1_0_11"/>
<dbReference type="eggNOG" id="COG1028">
    <property type="taxonomic scope" value="Bacteria"/>
</dbReference>
<dbReference type="PANTHER" id="PTHR24321">
    <property type="entry name" value="DEHYDROGENASES, SHORT CHAIN"/>
    <property type="match status" value="1"/>
</dbReference>
<proteinExistence type="inferred from homology"/>
<dbReference type="PROSITE" id="PS00061">
    <property type="entry name" value="ADH_SHORT"/>
    <property type="match status" value="1"/>
</dbReference>
<evidence type="ECO:0000256" key="2">
    <source>
        <dbReference type="ARBA" id="ARBA00023002"/>
    </source>
</evidence>
<gene>
    <name evidence="3" type="ordered locus">SCAB_89341</name>
</gene>
<dbReference type="FunFam" id="3.40.50.720:FF:000084">
    <property type="entry name" value="Short-chain dehydrogenase reductase"/>
    <property type="match status" value="1"/>
</dbReference>
<name>C9Z7W6_STRSW</name>